<sequence>MKRALSLLLALLMAASLVMPQAWAAGLQEPEPDAVVQQTQPDTAEPDAQLPQADTLAGNAAGLTPITRTKNAVASGVTLEKVVMRNVNGSQVVGYLSEIDLSKDVTLKASYTGYYYDGSTAAQRKAMVDGGKLKWEMSQTTAQAAAYGRASDTEGRVVLATNADYYNMQTGAPTGYLIMEGNLVKTGAEPFFAILKDGSAVIRPAGSDTSDVVEAVSGPYMLVENGQIVPGLDQGDRMPRNSVGIRADGSVVFFEADGRQEPMSIGMSMYEVASFLKDAGCVTAIYLDGGGSATVAARYEGTDELLVRNSPSDGLERTVSDALLVVSTARFDGDFDHASVSPQNELYTPGSQVAFTALGADSAGGAADLPESGLTWVLDTPAAGRIDASTGVFTAAKGYVGEVRVRLTYQGQDVGSASVTIAEPDQVYFAGKSLSLDYEKTSDLGLTVKSSLRDIHYHDGDFTWSIRSLTEGVSADGIGTIVDNRLHTAAKASQTRKAEITVTYTKANGQKLTDTVTVEIGKMPTILLDFEDESSKSGMNVGANAVWGNLNSFSGHSAHNLPGVSDAGFGVAGQVSKDPNGLDIPYGPITDFGLACPDFISSNAEWDCNSAGAPYSWDCAQDPATLFRSMGYEYYVGAIATAQEGAWDMYARRVGSDEGPVRFGQKSLEYHYDYTKISGTNNTNEYLRYSGEDVVIEGKPTALGMWVYAPEGTPNYWLSTSVSYWNGEKYVTTSLLHLKTTTVNAAGQTVDTTTQYTGINWTGWKYVEADLSSVYDKAQDVENHPLKITAGQVLLWTIIIEGGTGDVDGNKITCGSRAAGSLYVDNIRAVYGTTADDLENPVITSVRGGSSSLTGYSDLTELAEDGSTVLTDNELQFFTGYYDPQGENRTGVSAENTVITIDGQDIKNFANTDQAVTGTVTLPNGRHSIKVEIMDGFGNRASVTRSFTVKGTANIPTVTLDTPSYALVGENYVVSVTSPNAGKIDSVTAQIVYGNVDLFDTDENGGKGAFNTCASLAYGSGFQGSSSAARRTTTEKTVTVNMTRTGSAGKDLFTFTMPMPAGATALDSLPISVTVTYTCDGVTYTTSTGSLRLPMQGYYTVTSDIMVEGAAAARLYVKDINGKAASGVDLYVGDTRIGTTNASGQVSTDYFNKLSVGSRTGVTARKDNHRSFETVIVTRRAGGSTDGMPSFVQLNATPNAQSCQNITWVTNPLTAQAKATVQYCQQSSFKGSFPSSAQGQVTLREFTTSGDAVYVSTVSLTGLKPGTTYVYRVGDGSKWSENMTFTTSQPGADTTRFFVIGDTQLSGNVESDQDEIRLMNAIAANINGQSMNFGIQTGDFVDNGGNLGQWSEILDVFSRNYADLPVVQVMGNHEYYGDLSGGNAASLWTLPDRLYYSVEYGDVYVAVINFAANLEDACQWLIQDAAKSDCTWKVLAVHQPAYYTNPNGSSEAFNRYIPAAAEAAGINVVFSGHDHSYARTMVLKNGQPVSEAAQNGRLPATYGKGVLYYICGDLGEKSRSTEYKAVNNPDFHFAQVSQEYDSLYLAVEATADAMTVRTYSVSAEGAQSLLDTYTMRVPASVCRDKGHDFSGDTVYVRDGKLVCSFCGQTVELKDSGYTGWARDEATGLRMYSYHNAWHTGWFIIDPEVYCFDKSGIAYDGRVTLYGKQFVFDDGVVVSGPTGFVKRDDGKTLYFENGRIASGWKDIGDATYYFETSDLGDDFGVMYTGRRLIGKTWYEFGSDGRLYQLLRGRMSADEKEIVVTITPPAGQGRNYSNIMAAAWSQQDGQDDLVWYNATANGDGTYTIRVPMCKYNVVGRYLVHVYNHGIHGQLLDGLTFQNTHVVGHTDTVASDSSTCVSAGQVKYVCRYCGASHTSSTPAKRHTVSAVVDSECRTMTVTMDAGNGHAHSNVRFAVWSSVNGQDDLTWYTAKKNSSGQWTCTVPLVNHNSTGTYFIHAYSSDSGQNRLIGNTTAQVAKLPAPDTVTAQVSDNCRTMSIRLDTARSYSGIRFAVWSSAGGQDDLVWYTAKNGGSGSWTYDVPLVNHNSTGTYFIHVYSGSKLVAHTTAQVAKLPAPDTVTAQVSDNCRTMSIRLDTAHSYSGVRFAVWSSAGGQDDLVWYTAKNGGSGSWTYDVDLARHNTTGTYFIHVYSGNKLVAHTTAQVKSLPAPAPGVKPGLTAAVSADNAAMELALTTTAKYGKVRFAVWSSANGQDDLVWYDGRLTGSTWSAGVKLLNHKTLGGYFIHVYADGKLVAHTTANVYGMPPQQSAQAIVTDDFAWMKLRLYSATGYSSIRFAVWSSAGGQDDLVWYKGENIGGAWVAAADLTRHNTTGTYFIHIYSGNKLVAHTTVTVKSLPNR</sequence>
<reference evidence="7" key="1">
    <citation type="submission" date="2021-10" db="EMBL/GenBank/DDBJ databases">
        <title>Anaerobic single-cell dispensing facilitates the cultivation of human gut bacteria.</title>
        <authorList>
            <person name="Afrizal A."/>
        </authorList>
    </citation>
    <scope>NUCLEOTIDE SEQUENCE</scope>
    <source>
        <strain evidence="7">CLA-AA-H272</strain>
    </source>
</reference>
<dbReference type="GO" id="GO:0003993">
    <property type="term" value="F:acid phosphatase activity"/>
    <property type="evidence" value="ECO:0007669"/>
    <property type="project" value="InterPro"/>
</dbReference>
<evidence type="ECO:0000256" key="1">
    <source>
        <dbReference type="ARBA" id="ARBA00022729"/>
    </source>
</evidence>
<dbReference type="InterPro" id="IPR008963">
    <property type="entry name" value="Purple_acid_Pase-like_N"/>
</dbReference>
<feature type="domain" description="Purple acid phosphatase N-terminal" evidence="6">
    <location>
        <begin position="1191"/>
        <end position="1287"/>
    </location>
</feature>
<feature type="domain" description="Calcineurin-like phosphoesterase" evidence="4">
    <location>
        <begin position="1296"/>
        <end position="1477"/>
    </location>
</feature>
<protein>
    <submittedName>
        <fullName evidence="7">GBS Bsp-like repeat-containing protein</fullName>
    </submittedName>
</protein>
<dbReference type="Gene3D" id="2.60.40.380">
    <property type="entry name" value="Purple acid phosphatase-like, N-terminal"/>
    <property type="match status" value="1"/>
</dbReference>
<dbReference type="SUPFAM" id="SSF56300">
    <property type="entry name" value="Metallo-dependent phosphatases"/>
    <property type="match status" value="1"/>
</dbReference>
<keyword evidence="1 3" id="KW-0732">Signal</keyword>
<dbReference type="EMBL" id="JAJEPW010000014">
    <property type="protein sequence ID" value="MCC2129178.1"/>
    <property type="molecule type" value="Genomic_DNA"/>
</dbReference>
<comment type="caution">
    <text evidence="7">The sequence shown here is derived from an EMBL/GenBank/DDBJ whole genome shotgun (WGS) entry which is preliminary data.</text>
</comment>
<dbReference type="SUPFAM" id="SSF69360">
    <property type="entry name" value="Cell wall binding repeat"/>
    <property type="match status" value="1"/>
</dbReference>
<dbReference type="Gene3D" id="3.60.21.10">
    <property type="match status" value="1"/>
</dbReference>
<feature type="signal peptide" evidence="3">
    <location>
        <begin position="1"/>
        <end position="24"/>
    </location>
</feature>
<dbReference type="Pfam" id="PF16656">
    <property type="entry name" value="Pur_ac_phosph_N"/>
    <property type="match status" value="1"/>
</dbReference>
<dbReference type="PANTHER" id="PTHR40446:SF2">
    <property type="entry name" value="N-ACETYLGLUCOSAMINE-1-PHOSPHODIESTER ALPHA-N-ACETYLGLUCOSAMINIDASE"/>
    <property type="match status" value="1"/>
</dbReference>
<dbReference type="InterPro" id="IPR015914">
    <property type="entry name" value="PAPs_N"/>
</dbReference>
<dbReference type="Pfam" id="PF08481">
    <property type="entry name" value="GBS_Bsp-like"/>
    <property type="match status" value="6"/>
</dbReference>
<gene>
    <name evidence="7" type="ORF">LKD37_06545</name>
</gene>
<dbReference type="Proteomes" id="UP001199319">
    <property type="component" value="Unassembled WGS sequence"/>
</dbReference>
<dbReference type="Gene3D" id="2.60.40.3760">
    <property type="match status" value="6"/>
</dbReference>
<dbReference type="Gene3D" id="2.10.270.10">
    <property type="entry name" value="Cholin Binding"/>
    <property type="match status" value="1"/>
</dbReference>
<dbReference type="SUPFAM" id="SSF49363">
    <property type="entry name" value="Purple acid phosphatase, N-terminal domain"/>
    <property type="match status" value="1"/>
</dbReference>
<evidence type="ECO:0000313" key="8">
    <source>
        <dbReference type="Proteomes" id="UP001199319"/>
    </source>
</evidence>
<evidence type="ECO:0000313" key="7">
    <source>
        <dbReference type="EMBL" id="MCC2129178.1"/>
    </source>
</evidence>
<organism evidence="7 8">
    <name type="scientific">Brotocaccenecus cirricatena</name>
    <dbReference type="NCBI Taxonomy" id="3064195"/>
    <lineage>
        <taxon>Bacteria</taxon>
        <taxon>Bacillati</taxon>
        <taxon>Bacillota</taxon>
        <taxon>Clostridia</taxon>
        <taxon>Eubacteriales</taxon>
        <taxon>Oscillospiraceae</taxon>
        <taxon>Brotocaccenecus</taxon>
    </lineage>
</organism>
<dbReference type="GO" id="GO:0046872">
    <property type="term" value="F:metal ion binding"/>
    <property type="evidence" value="ECO:0007669"/>
    <property type="project" value="InterPro"/>
</dbReference>
<feature type="region of interest" description="Disordered" evidence="2">
    <location>
        <begin position="30"/>
        <end position="49"/>
    </location>
</feature>
<dbReference type="PANTHER" id="PTHR40446">
    <property type="entry name" value="N-ACETYLGLUCOSAMINE-1-PHOSPHODIESTER ALPHA-N-ACETYLGLUCOSAMINIDASE"/>
    <property type="match status" value="1"/>
</dbReference>
<feature type="chain" id="PRO_5041989779" evidence="3">
    <location>
        <begin position="25"/>
        <end position="2356"/>
    </location>
</feature>
<keyword evidence="8" id="KW-1185">Reference proteome</keyword>
<name>A0AAE3ADN8_9FIRM</name>
<dbReference type="InterPro" id="IPR029052">
    <property type="entry name" value="Metallo-depent_PP-like"/>
</dbReference>
<evidence type="ECO:0000256" key="2">
    <source>
        <dbReference type="SAM" id="MobiDB-lite"/>
    </source>
</evidence>
<evidence type="ECO:0000259" key="5">
    <source>
        <dbReference type="Pfam" id="PF09992"/>
    </source>
</evidence>
<dbReference type="RefSeq" id="WP_302928474.1">
    <property type="nucleotide sequence ID" value="NZ_JAJEPW010000014.1"/>
</dbReference>
<dbReference type="InterPro" id="IPR018711">
    <property type="entry name" value="NAGPA"/>
</dbReference>
<evidence type="ECO:0000259" key="4">
    <source>
        <dbReference type="Pfam" id="PF00149"/>
    </source>
</evidence>
<feature type="domain" description="Phosphodiester glycosidase" evidence="5">
    <location>
        <begin position="156"/>
        <end position="325"/>
    </location>
</feature>
<dbReference type="InterPro" id="IPR013688">
    <property type="entry name" value="GBS_Bsp-like"/>
</dbReference>
<dbReference type="InterPro" id="IPR004843">
    <property type="entry name" value="Calcineurin-like_PHP"/>
</dbReference>
<evidence type="ECO:0000259" key="6">
    <source>
        <dbReference type="Pfam" id="PF16656"/>
    </source>
</evidence>
<accession>A0AAE3ADN8</accession>
<proteinExistence type="predicted"/>
<evidence type="ECO:0000256" key="3">
    <source>
        <dbReference type="SAM" id="SignalP"/>
    </source>
</evidence>
<dbReference type="Pfam" id="PF00149">
    <property type="entry name" value="Metallophos"/>
    <property type="match status" value="1"/>
</dbReference>
<dbReference type="Pfam" id="PF09992">
    <property type="entry name" value="NAGPA"/>
    <property type="match status" value="1"/>
</dbReference>